<dbReference type="Gene3D" id="1.20.120.520">
    <property type="entry name" value="nmb1532 protein domain like"/>
    <property type="match status" value="1"/>
</dbReference>
<gene>
    <name evidence="2" type="ORF">OP8BY_0360</name>
</gene>
<dbReference type="PANTHER" id="PTHR39966">
    <property type="entry name" value="BLL2471 PROTEIN-RELATED"/>
    <property type="match status" value="1"/>
</dbReference>
<dbReference type="PANTHER" id="PTHR39966:SF1">
    <property type="entry name" value="HEMERYTHRIN-LIKE DOMAIN-CONTAINING PROTEIN"/>
    <property type="match status" value="1"/>
</dbReference>
<protein>
    <submittedName>
        <fullName evidence="2">Hemerythrin HHE cation binding domain protein</fullName>
    </submittedName>
</protein>
<feature type="domain" description="Hemerythrin-like" evidence="1">
    <location>
        <begin position="3"/>
        <end position="139"/>
    </location>
</feature>
<dbReference type="Proteomes" id="UP000257323">
    <property type="component" value="Unassembled WGS sequence"/>
</dbReference>
<proteinExistence type="predicted"/>
<dbReference type="EMBL" id="QUAH01000009">
    <property type="protein sequence ID" value="RFT15470.1"/>
    <property type="molecule type" value="Genomic_DNA"/>
</dbReference>
<name>A0A3E2BL56_9BACT</name>
<sequence length="189" mass="21324">MKPTDELKKEHRAIKIMLNILTEVARRLEAGRGADLKDLSDILEFLKVFADRCHHAKEEELLFPAMEKAGISGDQGPIGVMLADHQAGRALIKDMDESVSGITRGEDRAGLNFARQARAYAELLAAHIEKEDNILYPLADSRLGKKTQENLKNGFDRIEREIVGPGRHQEFHRLLDRLEEKYLIQAESG</sequence>
<evidence type="ECO:0000313" key="3">
    <source>
        <dbReference type="Proteomes" id="UP000257323"/>
    </source>
</evidence>
<reference evidence="2 3" key="1">
    <citation type="submission" date="2018-08" db="EMBL/GenBank/DDBJ databases">
        <title>Genome analysis of the thermophilic bacterium of the candidate phylum Aminicenantes from deep subsurface aquifer revealed its physiology and ecological role.</title>
        <authorList>
            <person name="Kadnikov V.V."/>
            <person name="Mardanov A.V."/>
            <person name="Beletsky A.V."/>
            <person name="Karnachuk O.V."/>
            <person name="Ravin N.V."/>
        </authorList>
    </citation>
    <scope>NUCLEOTIDE SEQUENCE [LARGE SCALE GENOMIC DNA]</scope>
    <source>
        <strain evidence="2">BY38</strain>
    </source>
</reference>
<dbReference type="AlphaFoldDB" id="A0A3E2BL56"/>
<evidence type="ECO:0000313" key="2">
    <source>
        <dbReference type="EMBL" id="RFT15470.1"/>
    </source>
</evidence>
<dbReference type="Pfam" id="PF01814">
    <property type="entry name" value="Hemerythrin"/>
    <property type="match status" value="1"/>
</dbReference>
<accession>A0A3E2BL56</accession>
<dbReference type="GO" id="GO:0005886">
    <property type="term" value="C:plasma membrane"/>
    <property type="evidence" value="ECO:0007669"/>
    <property type="project" value="TreeGrafter"/>
</dbReference>
<comment type="caution">
    <text evidence="2">The sequence shown here is derived from an EMBL/GenBank/DDBJ whole genome shotgun (WGS) entry which is preliminary data.</text>
</comment>
<dbReference type="CDD" id="cd12108">
    <property type="entry name" value="Hr-like"/>
    <property type="match status" value="1"/>
</dbReference>
<evidence type="ECO:0000259" key="1">
    <source>
        <dbReference type="Pfam" id="PF01814"/>
    </source>
</evidence>
<organism evidence="2 3">
    <name type="scientific">Candidatus Saccharicenans subterraneus</name>
    <dbReference type="NCBI Taxonomy" id="2508984"/>
    <lineage>
        <taxon>Bacteria</taxon>
        <taxon>Candidatus Aminicenantota</taxon>
        <taxon>Candidatus Aminicenantia</taxon>
        <taxon>Candidatus Aminicenantales</taxon>
        <taxon>Candidatus Saccharicenantaceae</taxon>
        <taxon>Candidatus Saccharicenans</taxon>
    </lineage>
</organism>
<dbReference type="InterPro" id="IPR012312">
    <property type="entry name" value="Hemerythrin-like"/>
</dbReference>